<dbReference type="InterPro" id="IPR002347">
    <property type="entry name" value="SDR_fam"/>
</dbReference>
<dbReference type="InterPro" id="IPR029030">
    <property type="entry name" value="Caspase-like_dom_sf"/>
</dbReference>
<gene>
    <name evidence="8" type="ORF">TWF718_007825</name>
</gene>
<evidence type="ECO:0000256" key="3">
    <source>
        <dbReference type="ARBA" id="ARBA00022807"/>
    </source>
</evidence>
<dbReference type="PANTHER" id="PTHR48107">
    <property type="entry name" value="NADPH-DEPENDENT ALDEHYDE REDUCTASE-LIKE PROTEIN, CHLOROPLASTIC-RELATED"/>
    <property type="match status" value="1"/>
</dbReference>
<dbReference type="Gene3D" id="3.40.50.1460">
    <property type="match status" value="1"/>
</dbReference>
<dbReference type="GO" id="GO:0006508">
    <property type="term" value="P:proteolysis"/>
    <property type="evidence" value="ECO:0007669"/>
    <property type="project" value="InterPro"/>
</dbReference>
<dbReference type="GO" id="GO:0016614">
    <property type="term" value="F:oxidoreductase activity, acting on CH-OH group of donors"/>
    <property type="evidence" value="ECO:0007669"/>
    <property type="project" value="UniProtKB-ARBA"/>
</dbReference>
<dbReference type="Proteomes" id="UP001313282">
    <property type="component" value="Unassembled WGS sequence"/>
</dbReference>
<keyword evidence="3" id="KW-0788">Thiol protease</keyword>
<reference evidence="8 9" key="1">
    <citation type="submission" date="2019-10" db="EMBL/GenBank/DDBJ databases">
        <authorList>
            <person name="Palmer J.M."/>
        </authorList>
    </citation>
    <scope>NUCLEOTIDE SEQUENCE [LARGE SCALE GENOMIC DNA]</scope>
    <source>
        <strain evidence="8 9">TWF718</strain>
    </source>
</reference>
<evidence type="ECO:0000256" key="2">
    <source>
        <dbReference type="ARBA" id="ARBA00022703"/>
    </source>
</evidence>
<dbReference type="Pfam" id="PF00106">
    <property type="entry name" value="adh_short"/>
    <property type="match status" value="1"/>
</dbReference>
<keyword evidence="9" id="KW-1185">Reference proteome</keyword>
<evidence type="ECO:0000256" key="5">
    <source>
        <dbReference type="ARBA" id="ARBA00023145"/>
    </source>
</evidence>
<evidence type="ECO:0000256" key="6">
    <source>
        <dbReference type="SAM" id="MobiDB-lite"/>
    </source>
</evidence>
<dbReference type="EMBL" id="JAVHNR010000005">
    <property type="protein sequence ID" value="KAK6342424.1"/>
    <property type="molecule type" value="Genomic_DNA"/>
</dbReference>
<evidence type="ECO:0000256" key="1">
    <source>
        <dbReference type="ARBA" id="ARBA00006484"/>
    </source>
</evidence>
<dbReference type="Pfam" id="PF00656">
    <property type="entry name" value="Peptidase_C14"/>
    <property type="match status" value="1"/>
</dbReference>
<keyword evidence="4" id="KW-0560">Oxidoreductase</keyword>
<dbReference type="Gene3D" id="3.40.50.720">
    <property type="entry name" value="NAD(P)-binding Rossmann-like Domain"/>
    <property type="match status" value="1"/>
</dbReference>
<keyword evidence="3" id="KW-0645">Protease</keyword>
<dbReference type="AlphaFoldDB" id="A0AAN8MRS2"/>
<dbReference type="InterPro" id="IPR036291">
    <property type="entry name" value="NAD(P)-bd_dom_sf"/>
</dbReference>
<protein>
    <recommendedName>
        <fullName evidence="7">Peptidase C14 caspase domain-containing protein</fullName>
    </recommendedName>
</protein>
<keyword evidence="2" id="KW-0053">Apoptosis</keyword>
<evidence type="ECO:0000313" key="9">
    <source>
        <dbReference type="Proteomes" id="UP001313282"/>
    </source>
</evidence>
<organism evidence="8 9">
    <name type="scientific">Orbilia javanica</name>
    <dbReference type="NCBI Taxonomy" id="47235"/>
    <lineage>
        <taxon>Eukaryota</taxon>
        <taxon>Fungi</taxon>
        <taxon>Dikarya</taxon>
        <taxon>Ascomycota</taxon>
        <taxon>Pezizomycotina</taxon>
        <taxon>Orbiliomycetes</taxon>
        <taxon>Orbiliales</taxon>
        <taxon>Orbiliaceae</taxon>
        <taxon>Orbilia</taxon>
    </lineage>
</organism>
<evidence type="ECO:0000313" key="8">
    <source>
        <dbReference type="EMBL" id="KAK6342424.1"/>
    </source>
</evidence>
<keyword evidence="3" id="KW-0378">Hydrolase</keyword>
<evidence type="ECO:0000259" key="7">
    <source>
        <dbReference type="Pfam" id="PF00656"/>
    </source>
</evidence>
<dbReference type="GO" id="GO:0006915">
    <property type="term" value="P:apoptotic process"/>
    <property type="evidence" value="ECO:0007669"/>
    <property type="project" value="UniProtKB-KW"/>
</dbReference>
<keyword evidence="5" id="KW-0865">Zymogen</keyword>
<sequence length="550" mass="60381">MGSSKNKQAARGKRPKEPAQSESKSNDLAQKAKKPTSIPDRSSQSKLIHPNPGPGIGDVTKDAEEKYESVHVLLLSFEESDLDLEFDLGGISHAFQRLGYTVRHYQIPTENSAVELDKELEDFFEVKDNDSHELRILYYNGHGGVRGGVKLHFANSGSSRTKEPKSYIPWEGIANKVNQANCDTLVVLDCCDAGRGATRHLGNEVLSSYRKEIIGACAWNISTVDHMSPTLWTVLNDGLLDTEDSMSTVTLVQRMNDSLVKINNERAPQAVHYHLGRRDIGCIILPRLSTHIPVDEHKIYECYKKRIGSSRKLRDRKVLVLGGESGIGRSAAIAFALEGANVTIAYVAERTQDAQATQGEAKNLRADGEISLYPFLSGISADTLRQSLVSGPNGSETIDIFLNNIGYKIDESRDELRDQDDPLRDPSSELQPPEPLKLMAALLEGNGFIHAALSLANENSIIINTLSRRSFADVLSQRESRFSARIVKILTEYQASSKKFKGTTTAVLPGVDFMLQTNIKSALKILAAFASAASTDLSERSSISGQVTKL</sequence>
<accession>A0AAN8MRS2</accession>
<dbReference type="SUPFAM" id="SSF51735">
    <property type="entry name" value="NAD(P)-binding Rossmann-fold domains"/>
    <property type="match status" value="1"/>
</dbReference>
<comment type="similarity">
    <text evidence="1">Belongs to the short-chain dehydrogenases/reductases (SDR) family.</text>
</comment>
<evidence type="ECO:0000256" key="4">
    <source>
        <dbReference type="ARBA" id="ARBA00023002"/>
    </source>
</evidence>
<dbReference type="SUPFAM" id="SSF52129">
    <property type="entry name" value="Caspase-like"/>
    <property type="match status" value="1"/>
</dbReference>
<dbReference type="InterPro" id="IPR011600">
    <property type="entry name" value="Pept_C14_caspase"/>
</dbReference>
<comment type="caution">
    <text evidence="8">The sequence shown here is derived from an EMBL/GenBank/DDBJ whole genome shotgun (WGS) entry which is preliminary data.</text>
</comment>
<name>A0AAN8MRS2_9PEZI</name>
<dbReference type="PANTHER" id="PTHR48107:SF16">
    <property type="entry name" value="NADPH-DEPENDENT ALDEHYDE REDUCTASE 1, CHLOROPLASTIC"/>
    <property type="match status" value="1"/>
</dbReference>
<dbReference type="GO" id="GO:0004197">
    <property type="term" value="F:cysteine-type endopeptidase activity"/>
    <property type="evidence" value="ECO:0007669"/>
    <property type="project" value="InterPro"/>
</dbReference>
<feature type="domain" description="Peptidase C14 caspase" evidence="7">
    <location>
        <begin position="87"/>
        <end position="194"/>
    </location>
</feature>
<feature type="region of interest" description="Disordered" evidence="6">
    <location>
        <begin position="1"/>
        <end position="60"/>
    </location>
</feature>
<proteinExistence type="inferred from homology"/>